<organism evidence="2 3">
    <name type="scientific">Podospora fimiseda</name>
    <dbReference type="NCBI Taxonomy" id="252190"/>
    <lineage>
        <taxon>Eukaryota</taxon>
        <taxon>Fungi</taxon>
        <taxon>Dikarya</taxon>
        <taxon>Ascomycota</taxon>
        <taxon>Pezizomycotina</taxon>
        <taxon>Sordariomycetes</taxon>
        <taxon>Sordariomycetidae</taxon>
        <taxon>Sordariales</taxon>
        <taxon>Podosporaceae</taxon>
        <taxon>Podospora</taxon>
    </lineage>
</organism>
<proteinExistence type="predicted"/>
<feature type="compositionally biased region" description="Acidic residues" evidence="1">
    <location>
        <begin position="326"/>
        <end position="340"/>
    </location>
</feature>
<evidence type="ECO:0000313" key="3">
    <source>
        <dbReference type="Proteomes" id="UP001301958"/>
    </source>
</evidence>
<reference evidence="2" key="2">
    <citation type="submission" date="2023-05" db="EMBL/GenBank/DDBJ databases">
        <authorList>
            <consortium name="Lawrence Berkeley National Laboratory"/>
            <person name="Steindorff A."/>
            <person name="Hensen N."/>
            <person name="Bonometti L."/>
            <person name="Westerberg I."/>
            <person name="Brannstrom I.O."/>
            <person name="Guillou S."/>
            <person name="Cros-Aarteil S."/>
            <person name="Calhoun S."/>
            <person name="Haridas S."/>
            <person name="Kuo A."/>
            <person name="Mondo S."/>
            <person name="Pangilinan J."/>
            <person name="Riley R."/>
            <person name="Labutti K."/>
            <person name="Andreopoulos B."/>
            <person name="Lipzen A."/>
            <person name="Chen C."/>
            <person name="Yanf M."/>
            <person name="Daum C."/>
            <person name="Ng V."/>
            <person name="Clum A."/>
            <person name="Ohm R."/>
            <person name="Martin F."/>
            <person name="Silar P."/>
            <person name="Natvig D."/>
            <person name="Lalanne C."/>
            <person name="Gautier V."/>
            <person name="Ament-Velasquez S.L."/>
            <person name="Kruys A."/>
            <person name="Hutchinson M.I."/>
            <person name="Powell A.J."/>
            <person name="Barry K."/>
            <person name="Miller A.N."/>
            <person name="Grigoriev I.V."/>
            <person name="Debuchy R."/>
            <person name="Gladieux P."/>
            <person name="Thoren M.H."/>
            <person name="Johannesson H."/>
        </authorList>
    </citation>
    <scope>NUCLEOTIDE SEQUENCE</scope>
    <source>
        <strain evidence="2">CBS 990.96</strain>
    </source>
</reference>
<sequence>MGIAVVLENRACKEVRPVVDGAEMSTIKHFRQTKLQHPAIRSHRNVASTKTEADLDNKTVQSEIFDFRLFPSAPRIWSTFRQTVPAPPIRPITTPRPRCPSTGPQAIESFRLDGAYDHINFRCSRHSGRITPALVPEEGDNTGDWGSVIRSLFKSGHPKWGFLIYRVHYGDNEAWERFMDILTRVSESRIRQSRKERLLPYLFWTKMEDRAAYEGASKDAIRQHFRHWVSTRSVERDRPGADNPPIADRSPRYQACLYVDKEVMDSATLREYPSFTNPTGLYLKVEGRVIVIDGQYGEHYLNHPGLNEYDLKEIEEEIAEGKMDWEDLEEDEYDPIDGKT</sequence>
<dbReference type="EMBL" id="MU865502">
    <property type="protein sequence ID" value="KAK4221945.1"/>
    <property type="molecule type" value="Genomic_DNA"/>
</dbReference>
<accession>A0AAN6YQ94</accession>
<evidence type="ECO:0000256" key="1">
    <source>
        <dbReference type="SAM" id="MobiDB-lite"/>
    </source>
</evidence>
<feature type="region of interest" description="Disordered" evidence="1">
    <location>
        <begin position="320"/>
        <end position="340"/>
    </location>
</feature>
<dbReference type="AlphaFoldDB" id="A0AAN6YQ94"/>
<gene>
    <name evidence="2" type="ORF">QBC38DRAFT_504463</name>
</gene>
<reference evidence="2" key="1">
    <citation type="journal article" date="2023" name="Mol. Phylogenet. Evol.">
        <title>Genome-scale phylogeny and comparative genomics of the fungal order Sordariales.</title>
        <authorList>
            <person name="Hensen N."/>
            <person name="Bonometti L."/>
            <person name="Westerberg I."/>
            <person name="Brannstrom I.O."/>
            <person name="Guillou S."/>
            <person name="Cros-Aarteil S."/>
            <person name="Calhoun S."/>
            <person name="Haridas S."/>
            <person name="Kuo A."/>
            <person name="Mondo S."/>
            <person name="Pangilinan J."/>
            <person name="Riley R."/>
            <person name="LaButti K."/>
            <person name="Andreopoulos B."/>
            <person name="Lipzen A."/>
            <person name="Chen C."/>
            <person name="Yan M."/>
            <person name="Daum C."/>
            <person name="Ng V."/>
            <person name="Clum A."/>
            <person name="Steindorff A."/>
            <person name="Ohm R.A."/>
            <person name="Martin F."/>
            <person name="Silar P."/>
            <person name="Natvig D.O."/>
            <person name="Lalanne C."/>
            <person name="Gautier V."/>
            <person name="Ament-Velasquez S.L."/>
            <person name="Kruys A."/>
            <person name="Hutchinson M.I."/>
            <person name="Powell A.J."/>
            <person name="Barry K."/>
            <person name="Miller A.N."/>
            <person name="Grigoriev I.V."/>
            <person name="Debuchy R."/>
            <person name="Gladieux P."/>
            <person name="Hiltunen Thoren M."/>
            <person name="Johannesson H."/>
        </authorList>
    </citation>
    <scope>NUCLEOTIDE SEQUENCE</scope>
    <source>
        <strain evidence="2">CBS 990.96</strain>
    </source>
</reference>
<dbReference type="Proteomes" id="UP001301958">
    <property type="component" value="Unassembled WGS sequence"/>
</dbReference>
<protein>
    <submittedName>
        <fullName evidence="2">Uncharacterized protein</fullName>
    </submittedName>
</protein>
<keyword evidence="3" id="KW-1185">Reference proteome</keyword>
<name>A0AAN6YQ94_9PEZI</name>
<comment type="caution">
    <text evidence="2">The sequence shown here is derived from an EMBL/GenBank/DDBJ whole genome shotgun (WGS) entry which is preliminary data.</text>
</comment>
<evidence type="ECO:0000313" key="2">
    <source>
        <dbReference type="EMBL" id="KAK4221945.1"/>
    </source>
</evidence>